<dbReference type="Gene3D" id="3.40.50.300">
    <property type="entry name" value="P-loop containing nucleotide triphosphate hydrolases"/>
    <property type="match status" value="3"/>
</dbReference>
<dbReference type="Pfam" id="PF10431">
    <property type="entry name" value="ClpB_D2-small"/>
    <property type="match status" value="1"/>
</dbReference>
<keyword evidence="14" id="KW-1185">Reference proteome</keyword>
<evidence type="ECO:0000256" key="2">
    <source>
        <dbReference type="ARBA" id="ARBA00022737"/>
    </source>
</evidence>
<dbReference type="Pfam" id="PF00004">
    <property type="entry name" value="AAA"/>
    <property type="match status" value="1"/>
</dbReference>
<comment type="subcellular location">
    <subcellularLocation>
        <location evidence="11">Cytoplasm</location>
    </subcellularLocation>
</comment>
<keyword evidence="11" id="KW-0346">Stress response</keyword>
<accession>A0ABS6M3E2</accession>
<keyword evidence="11" id="KW-0963">Cytoplasm</keyword>
<keyword evidence="2 9" id="KW-0677">Repeat</keyword>
<dbReference type="InterPro" id="IPR019489">
    <property type="entry name" value="Clp_ATPase_C"/>
</dbReference>
<evidence type="ECO:0000256" key="11">
    <source>
        <dbReference type="RuleBase" id="RU362034"/>
    </source>
</evidence>
<dbReference type="CDD" id="cd19499">
    <property type="entry name" value="RecA-like_ClpB_Hsp104-like"/>
    <property type="match status" value="1"/>
</dbReference>
<evidence type="ECO:0000256" key="6">
    <source>
        <dbReference type="ARBA" id="ARBA00023186"/>
    </source>
</evidence>
<evidence type="ECO:0000256" key="10">
    <source>
        <dbReference type="RuleBase" id="RU004432"/>
    </source>
</evidence>
<dbReference type="EMBL" id="JAHQYH010000001">
    <property type="protein sequence ID" value="MBV0914350.1"/>
    <property type="molecule type" value="Genomic_DNA"/>
</dbReference>
<evidence type="ECO:0000256" key="1">
    <source>
        <dbReference type="ARBA" id="ARBA00008675"/>
    </source>
</evidence>
<comment type="caution">
    <text evidence="13">The sequence shown here is derived from an EMBL/GenBank/DDBJ whole genome shotgun (WGS) entry which is preliminary data.</text>
</comment>
<protein>
    <recommendedName>
        <fullName evidence="11">Chaperone protein ClpB</fullName>
    </recommendedName>
</protein>
<dbReference type="PANTHER" id="PTHR11638:SF18">
    <property type="entry name" value="HEAT SHOCK PROTEIN 104"/>
    <property type="match status" value="1"/>
</dbReference>
<dbReference type="InterPro" id="IPR003593">
    <property type="entry name" value="AAA+_ATPase"/>
</dbReference>
<comment type="subunit">
    <text evidence="11">Homohexamer; The oligomerization is ATP-dependent.</text>
</comment>
<evidence type="ECO:0000313" key="13">
    <source>
        <dbReference type="EMBL" id="MBV0914350.1"/>
    </source>
</evidence>
<dbReference type="InterPro" id="IPR041546">
    <property type="entry name" value="ClpA/ClpB_AAA_lid"/>
</dbReference>
<dbReference type="InterPro" id="IPR028299">
    <property type="entry name" value="ClpA/B_CS2"/>
</dbReference>
<dbReference type="SUPFAM" id="SSF52540">
    <property type="entry name" value="P-loop containing nucleoside triphosphate hydrolases"/>
    <property type="match status" value="2"/>
</dbReference>
<dbReference type="Gene3D" id="1.10.1780.10">
    <property type="entry name" value="Clp, N-terminal domain"/>
    <property type="match status" value="1"/>
</dbReference>
<dbReference type="InterPro" id="IPR050130">
    <property type="entry name" value="ClpA_ClpB"/>
</dbReference>
<dbReference type="InterPro" id="IPR017730">
    <property type="entry name" value="Chaperonin_ClpB"/>
</dbReference>
<feature type="domain" description="Clp R" evidence="12">
    <location>
        <begin position="3"/>
        <end position="148"/>
    </location>
</feature>
<evidence type="ECO:0000256" key="8">
    <source>
        <dbReference type="ARBA" id="ARBA00026057"/>
    </source>
</evidence>
<reference evidence="13 14" key="1">
    <citation type="submission" date="2021-06" db="EMBL/GenBank/DDBJ databases">
        <title>Draft genome sequence of a glucan synthesizing Apilactobacillus waqareii isolate HBW1.</title>
        <authorList>
            <person name="Anwar M.A."/>
        </authorList>
    </citation>
    <scope>NUCLEOTIDE SEQUENCE [LARGE SCALE GENOMIC DNA]</scope>
    <source>
        <strain evidence="13 14">HBW1</strain>
    </source>
</reference>
<feature type="coiled-coil region" evidence="11">
    <location>
        <begin position="414"/>
        <end position="501"/>
    </location>
</feature>
<evidence type="ECO:0000256" key="4">
    <source>
        <dbReference type="ARBA" id="ARBA00022840"/>
    </source>
</evidence>
<proteinExistence type="inferred from homology"/>
<dbReference type="PRINTS" id="PR00300">
    <property type="entry name" value="CLPPROTEASEA"/>
</dbReference>
<dbReference type="CDD" id="cd00009">
    <property type="entry name" value="AAA"/>
    <property type="match status" value="1"/>
</dbReference>
<evidence type="ECO:0000313" key="14">
    <source>
        <dbReference type="Proteomes" id="UP000751196"/>
    </source>
</evidence>
<dbReference type="RefSeq" id="WP_057197903.1">
    <property type="nucleotide sequence ID" value="NZ_JAHQYH010000001.1"/>
</dbReference>
<dbReference type="InterPro" id="IPR036628">
    <property type="entry name" value="Clp_N_dom_sf"/>
</dbReference>
<dbReference type="SMART" id="SM01086">
    <property type="entry name" value="ClpB_D2-small"/>
    <property type="match status" value="1"/>
</dbReference>
<comment type="similarity">
    <text evidence="1 10">Belongs to the ClpA/ClpB family.</text>
</comment>
<dbReference type="SUPFAM" id="SSF81923">
    <property type="entry name" value="Double Clp-N motif"/>
    <property type="match status" value="1"/>
</dbReference>
<dbReference type="Pfam" id="PF17871">
    <property type="entry name" value="AAA_lid_9"/>
    <property type="match status" value="1"/>
</dbReference>
<dbReference type="SMART" id="SM00382">
    <property type="entry name" value="AAA"/>
    <property type="match status" value="2"/>
</dbReference>
<keyword evidence="4 10" id="KW-0067">ATP-binding</keyword>
<dbReference type="InterPro" id="IPR003959">
    <property type="entry name" value="ATPase_AAA_core"/>
</dbReference>
<sequence>MNPDELTEAVSQALAEAQKVAANRKHQEITITHLFKVLVQPGELARQIFAEAGMNVDDFEKQLDQQLDEIATVDGQGVAYGQNISSSMLELLQNAEKEKTNLGDGYVAVDTLVIALMDTTGNKVVDYVKDQGITKQKIEEVVQNIRGGEKVTSKNQEDNYQALKKYGVDLVAEARAGKLGPIIGRDEEILDVIRILSRMTKNNPVLIGDPGVGKTAIVEGLAKRIAVNDVPENLKDKSLFELDMSSLIAGAKYRGEFEERLKAVLKAVKKSEGQIIMFIDEIHNIVGAGKSEGSMDAGNILKPMLARGELHLIGATTVDEYRKYMQKDKALERRFQKVSVDEPSVDDTITILRGIKERLEIHHGVRIHDNALVAAAKLADRYIPDRFLPDKAIDLVDEASSTIEVEMNSNPTELDQANRKLMRAEVEEAALKNEEDDESKARLAKLEPELANLKETVNKLNARWQQEKSSIKTLGDKKAELDQAKNDLQQAESSYDLNKAAILKHGTIPKLEEELAKMENQDHEDDWLVSESVTEDGIAEVLSRETKIPVARLMQGEREKLLHLDDNLHKRVVGQDEAVEAVSDAVLRSRAGLQDPSKPLGSFLFLGPTGVGKTELAKSLAENLFDSEEHMVRIDMSEYMEKESVSRLVGAAPGYVGYEEGGQLTEAVRRDPYTIVLFDEIEKAHPDVFNVLLQVLDDGRLTDGQGHTVDFKNTLLIMTSNLGSDILLNGLDKDGNISDKAKKQVNELLKKSFKPEFLNRIDDIITFKPLSKNDVRQIVKHLIDQLGQRLKDQQIKIEVSDEALDWITDNGYDPQYGGRPLQRFVTRNVETPLAKLIIADKVKAKSTVKIGLANNELTFE</sequence>
<dbReference type="InterPro" id="IPR018368">
    <property type="entry name" value="ClpA/B_CS1"/>
</dbReference>
<dbReference type="PROSITE" id="PS00870">
    <property type="entry name" value="CLPAB_1"/>
    <property type="match status" value="1"/>
</dbReference>
<dbReference type="PROSITE" id="PS51903">
    <property type="entry name" value="CLP_R"/>
    <property type="match status" value="1"/>
</dbReference>
<dbReference type="Proteomes" id="UP000751196">
    <property type="component" value="Unassembled WGS sequence"/>
</dbReference>
<evidence type="ECO:0000259" key="12">
    <source>
        <dbReference type="PROSITE" id="PS51903"/>
    </source>
</evidence>
<evidence type="ECO:0000256" key="5">
    <source>
        <dbReference type="ARBA" id="ARBA00023054"/>
    </source>
</evidence>
<evidence type="ECO:0000256" key="9">
    <source>
        <dbReference type="PROSITE-ProRule" id="PRU01251"/>
    </source>
</evidence>
<dbReference type="NCBIfam" id="TIGR03346">
    <property type="entry name" value="chaperone_ClpB"/>
    <property type="match status" value="1"/>
</dbReference>
<organism evidence="13 14">
    <name type="scientific">Apilactobacillus waqarii</name>
    <dbReference type="NCBI Taxonomy" id="2851006"/>
    <lineage>
        <taxon>Bacteria</taxon>
        <taxon>Bacillati</taxon>
        <taxon>Bacillota</taxon>
        <taxon>Bacilli</taxon>
        <taxon>Lactobacillales</taxon>
        <taxon>Lactobacillaceae</taxon>
        <taxon>Apilactobacillus</taxon>
    </lineage>
</organism>
<dbReference type="InterPro" id="IPR027417">
    <property type="entry name" value="P-loop_NTPase"/>
</dbReference>
<dbReference type="Pfam" id="PF07724">
    <property type="entry name" value="AAA_2"/>
    <property type="match status" value="1"/>
</dbReference>
<dbReference type="PROSITE" id="PS00871">
    <property type="entry name" value="CLPAB_2"/>
    <property type="match status" value="1"/>
</dbReference>
<dbReference type="Gene3D" id="1.10.8.60">
    <property type="match status" value="1"/>
</dbReference>
<evidence type="ECO:0000256" key="7">
    <source>
        <dbReference type="ARBA" id="ARBA00025613"/>
    </source>
</evidence>
<keyword evidence="3 10" id="KW-0547">Nucleotide-binding</keyword>
<dbReference type="InterPro" id="IPR004176">
    <property type="entry name" value="Clp_R_N"/>
</dbReference>
<dbReference type="PANTHER" id="PTHR11638">
    <property type="entry name" value="ATP-DEPENDENT CLP PROTEASE"/>
    <property type="match status" value="1"/>
</dbReference>
<name>A0ABS6M3E2_9LACO</name>
<evidence type="ECO:0000256" key="3">
    <source>
        <dbReference type="ARBA" id="ARBA00022741"/>
    </source>
</evidence>
<keyword evidence="6 10" id="KW-0143">Chaperone</keyword>
<comment type="subunit">
    <text evidence="8">Homohexamer. The oligomerization is ATP-dependent.</text>
</comment>
<keyword evidence="5 11" id="KW-0175">Coiled coil</keyword>
<comment type="function">
    <text evidence="7">Part of a stress-induced multi-chaperone system, it is involved in the recovery of the cell from heat-induced damage, in cooperation with DnaK, DnaJ and GrpE. Acts before DnaK, in the processing of protein aggregates. Protein binding stimulates the ATPase activity; ATP hydrolysis unfolds the denatured protein aggregates, which probably helps expose new hydrophobic binding sites on the surface of ClpB-bound aggregates, contributing to the solubilization and refolding of denatured protein aggregates by DnaK.</text>
</comment>
<dbReference type="Pfam" id="PF02861">
    <property type="entry name" value="Clp_N"/>
    <property type="match status" value="1"/>
</dbReference>
<dbReference type="InterPro" id="IPR001270">
    <property type="entry name" value="ClpA/B"/>
</dbReference>
<gene>
    <name evidence="11 13" type="primary">clpB</name>
    <name evidence="13" type="ORF">KTJ72_00280</name>
</gene>